<evidence type="ECO:0000313" key="3">
    <source>
        <dbReference type="Proteomes" id="UP001255856"/>
    </source>
</evidence>
<name>A0AAD9IH36_PROWI</name>
<gene>
    <name evidence="2" type="ORF">QBZ16_005247</name>
</gene>
<reference evidence="2" key="1">
    <citation type="submission" date="2021-01" db="EMBL/GenBank/DDBJ databases">
        <authorList>
            <person name="Eckstrom K.M.E."/>
        </authorList>
    </citation>
    <scope>NUCLEOTIDE SEQUENCE</scope>
    <source>
        <strain evidence="2">UVCC 0001</strain>
    </source>
</reference>
<evidence type="ECO:0000256" key="1">
    <source>
        <dbReference type="SAM" id="MobiDB-lite"/>
    </source>
</evidence>
<proteinExistence type="predicted"/>
<organism evidence="2 3">
    <name type="scientific">Prototheca wickerhamii</name>
    <dbReference type="NCBI Taxonomy" id="3111"/>
    <lineage>
        <taxon>Eukaryota</taxon>
        <taxon>Viridiplantae</taxon>
        <taxon>Chlorophyta</taxon>
        <taxon>core chlorophytes</taxon>
        <taxon>Trebouxiophyceae</taxon>
        <taxon>Chlorellales</taxon>
        <taxon>Chlorellaceae</taxon>
        <taxon>Prototheca</taxon>
    </lineage>
</organism>
<accession>A0AAD9IH36</accession>
<dbReference type="EMBL" id="JASFZW010000008">
    <property type="protein sequence ID" value="KAK2077019.1"/>
    <property type="molecule type" value="Genomic_DNA"/>
</dbReference>
<protein>
    <submittedName>
        <fullName evidence="2">Uncharacterized protein</fullName>
    </submittedName>
</protein>
<evidence type="ECO:0000313" key="2">
    <source>
        <dbReference type="EMBL" id="KAK2077019.1"/>
    </source>
</evidence>
<comment type="caution">
    <text evidence="2">The sequence shown here is derived from an EMBL/GenBank/DDBJ whole genome shotgun (WGS) entry which is preliminary data.</text>
</comment>
<keyword evidence="3" id="KW-1185">Reference proteome</keyword>
<sequence length="178" mass="19994">MDDEQEATGKTTKPKRQRRKRGAAQTDEAEEEDACEDAPLEDEDEDEDKARMVRGDRYYLVARKGLPLTEYGIVCARTAKMQRLSMGDASCPLPLALIDEFEAFTRRFRMDVHGAQDNNELDLEDLPTGSALELCALLGKLREDGYDLASKGKNDIWMKLIVEGERRRGNPACLAAEP</sequence>
<dbReference type="AlphaFoldDB" id="A0AAD9IH36"/>
<feature type="compositionally biased region" description="Acidic residues" evidence="1">
    <location>
        <begin position="27"/>
        <end position="47"/>
    </location>
</feature>
<feature type="compositionally biased region" description="Basic residues" evidence="1">
    <location>
        <begin position="12"/>
        <end position="22"/>
    </location>
</feature>
<feature type="region of interest" description="Disordered" evidence="1">
    <location>
        <begin position="1"/>
        <end position="49"/>
    </location>
</feature>
<dbReference type="Proteomes" id="UP001255856">
    <property type="component" value="Unassembled WGS sequence"/>
</dbReference>